<evidence type="ECO:0000313" key="3">
    <source>
        <dbReference type="EMBL" id="WAI01563.1"/>
    </source>
</evidence>
<dbReference type="GeneID" id="76833724"/>
<dbReference type="InterPro" id="IPR047263">
    <property type="entry name" value="HNL-like_cupin"/>
</dbReference>
<feature type="domain" description="Dienelactone hydrolase" evidence="1">
    <location>
        <begin position="251"/>
        <end position="356"/>
    </location>
</feature>
<evidence type="ECO:0000313" key="4">
    <source>
        <dbReference type="Proteomes" id="UP001163096"/>
    </source>
</evidence>
<reference evidence="3" key="1">
    <citation type="submission" date="2022-11" db="EMBL/GenBank/DDBJ databases">
        <title>Complete genome sequence of Methanogenium organophilum DSM 3596.</title>
        <authorList>
            <person name="Chen S.-C."/>
            <person name="Lai S.-J."/>
            <person name="You Y.-T."/>
        </authorList>
    </citation>
    <scope>NUCLEOTIDE SEQUENCE</scope>
    <source>
        <strain evidence="3">DSM 3596</strain>
    </source>
</reference>
<dbReference type="InterPro" id="IPR013096">
    <property type="entry name" value="Cupin_2"/>
</dbReference>
<dbReference type="EMBL" id="CP113361">
    <property type="protein sequence ID" value="WAI01563.1"/>
    <property type="molecule type" value="Genomic_DNA"/>
</dbReference>
<dbReference type="PANTHER" id="PTHR47751">
    <property type="entry name" value="SUPERFAMILY HYDROLASE, PUTATIVE (AFU_ORTHOLOGUE AFUA_2G16580)-RELATED"/>
    <property type="match status" value="1"/>
</dbReference>
<dbReference type="PROSITE" id="PS51257">
    <property type="entry name" value="PROKAR_LIPOPROTEIN"/>
    <property type="match status" value="1"/>
</dbReference>
<gene>
    <name evidence="3" type="ORF">OU421_01440</name>
</gene>
<organism evidence="3 4">
    <name type="scientific">Methanogenium organophilum</name>
    <dbReference type="NCBI Taxonomy" id="2199"/>
    <lineage>
        <taxon>Archaea</taxon>
        <taxon>Methanobacteriati</taxon>
        <taxon>Methanobacteriota</taxon>
        <taxon>Stenosarchaea group</taxon>
        <taxon>Methanomicrobia</taxon>
        <taxon>Methanomicrobiales</taxon>
        <taxon>Methanomicrobiaceae</taxon>
        <taxon>Methanogenium</taxon>
    </lineage>
</organism>
<evidence type="ECO:0000259" key="1">
    <source>
        <dbReference type="Pfam" id="PF01738"/>
    </source>
</evidence>
<dbReference type="InterPro" id="IPR011051">
    <property type="entry name" value="RmlC_Cupin_sf"/>
</dbReference>
<dbReference type="SUPFAM" id="SSF53474">
    <property type="entry name" value="alpha/beta-Hydrolases"/>
    <property type="match status" value="1"/>
</dbReference>
<name>A0A9X9S4D1_METOG</name>
<dbReference type="Gene3D" id="2.60.120.10">
    <property type="entry name" value="Jelly Rolls"/>
    <property type="match status" value="1"/>
</dbReference>
<dbReference type="Gene3D" id="1.10.10.800">
    <property type="match status" value="1"/>
</dbReference>
<feature type="domain" description="Cupin type-2" evidence="2">
    <location>
        <begin position="97"/>
        <end position="158"/>
    </location>
</feature>
<dbReference type="InterPro" id="IPR014710">
    <property type="entry name" value="RmlC-like_jellyroll"/>
</dbReference>
<dbReference type="InterPro" id="IPR029058">
    <property type="entry name" value="AB_hydrolase_fold"/>
</dbReference>
<keyword evidence="4" id="KW-1185">Reference proteome</keyword>
<evidence type="ECO:0000259" key="2">
    <source>
        <dbReference type="Pfam" id="PF07883"/>
    </source>
</evidence>
<dbReference type="CDD" id="cd02233">
    <property type="entry name" value="cupin_HNL-like"/>
    <property type="match status" value="1"/>
</dbReference>
<dbReference type="AlphaFoldDB" id="A0A9X9S4D1"/>
<dbReference type="Pfam" id="PF01738">
    <property type="entry name" value="DLH"/>
    <property type="match status" value="1"/>
</dbReference>
<dbReference type="Gene3D" id="3.40.50.1820">
    <property type="entry name" value="alpha/beta hydrolase"/>
    <property type="match status" value="1"/>
</dbReference>
<dbReference type="Proteomes" id="UP001163096">
    <property type="component" value="Chromosome"/>
</dbReference>
<dbReference type="InterPro" id="IPR051411">
    <property type="entry name" value="Polyketide_trans_af380"/>
</dbReference>
<dbReference type="SUPFAM" id="SSF51182">
    <property type="entry name" value="RmlC-like cupins"/>
    <property type="match status" value="1"/>
</dbReference>
<sequence length="527" mass="58149">MMRINTSKLLPVFGLILGLLLLTTSIAGCTSPVQNETEPIGVDTASVKSDENTVEAKTEPVFEKGMLAEGPLGQMFQGDVWVKMLGSGDGYNSYDVIFSEGARTHWHSHTEIQLLYILSGEGWYQEEGKPAQLLRVGDSVEIPANVTHWHGATADSSFEHLGVTMNPESEQTERFDPVSDEEYANLAANAQENVYPSPEIVMPDPGYVDPETLTFELSDDVTVQKVTYKNRFGIELAGHLYYAKDLDLSEKHPAIVIGPPYGGVKEQGPGIYAQDMARRGFVALAFDPSYNGESGGEPRHTASPEIFVEDFSAGVDFLGTRDFVDREKIGAIGICGSGGFAITATEVDPRIKAVATASMYDISSMTRDGFGYTMTDEQRAATLESVAEGRYETFESGYARQPETPRAPADSVPEGLNPVMSEFFEYYSMERGFHPNALPGFTASSTMGFMNFPMMNYIDTISPRPILFIMGENAHSRYYTEEAYEKAAEPKELVIVPGARHIDLYDGGDNNYIPFDKLEEFFNQYLE</sequence>
<protein>
    <submittedName>
        <fullName evidence="3">Cupin domain-containing protein</fullName>
    </submittedName>
</protein>
<dbReference type="PANTHER" id="PTHR47751:SF1">
    <property type="entry name" value="SUPERFAMILY HYDROLASE, PUTATIVE (AFU_ORTHOLOGUE AFUA_2G16580)-RELATED"/>
    <property type="match status" value="1"/>
</dbReference>
<proteinExistence type="predicted"/>
<dbReference type="Pfam" id="PF07883">
    <property type="entry name" value="Cupin_2"/>
    <property type="match status" value="1"/>
</dbReference>
<accession>A0A9X9S4D1</accession>
<dbReference type="InterPro" id="IPR002925">
    <property type="entry name" value="Dienelactn_hydro"/>
</dbReference>
<dbReference type="GO" id="GO:0016787">
    <property type="term" value="F:hydrolase activity"/>
    <property type="evidence" value="ECO:0007669"/>
    <property type="project" value="InterPro"/>
</dbReference>
<dbReference type="RefSeq" id="WP_268186812.1">
    <property type="nucleotide sequence ID" value="NZ_CP113361.1"/>
</dbReference>
<dbReference type="KEGG" id="mou:OU421_01440"/>